<dbReference type="PANTHER" id="PTHR28259">
    <property type="entry name" value="FLUORIDE EXPORT PROTEIN 1-RELATED"/>
    <property type="match status" value="1"/>
</dbReference>
<evidence type="ECO:0000256" key="5">
    <source>
        <dbReference type="ARBA" id="ARBA00022723"/>
    </source>
</evidence>
<keyword evidence="15" id="KW-1185">Reference proteome</keyword>
<evidence type="ECO:0000313" key="14">
    <source>
        <dbReference type="EMBL" id="SIN75605.1"/>
    </source>
</evidence>
<keyword evidence="2 13" id="KW-0813">Transport</keyword>
<keyword evidence="8 13" id="KW-0472">Membrane</keyword>
<dbReference type="EMBL" id="FSRJ01000001">
    <property type="protein sequence ID" value="SIN75605.1"/>
    <property type="molecule type" value="Genomic_DNA"/>
</dbReference>
<evidence type="ECO:0000256" key="9">
    <source>
        <dbReference type="ARBA" id="ARBA00023303"/>
    </source>
</evidence>
<dbReference type="NCBIfam" id="TIGR00494">
    <property type="entry name" value="crcB"/>
    <property type="match status" value="1"/>
</dbReference>
<sequence>MTLPLFLLVVVGGGLGAGVRFVLDGLIRSRVRTAFPWATTVINVSGSFALGLIIGATLTNLLSPELALVLGTGFLGGYTTFSTASYETVQLVRQRRFAASFVSGVLMLVLSLAAAGLGLWLGSAF</sequence>
<protein>
    <recommendedName>
        <fullName evidence="13">Fluoride-specific ion channel FluC</fullName>
    </recommendedName>
</protein>
<evidence type="ECO:0000256" key="11">
    <source>
        <dbReference type="ARBA" id="ARBA00035585"/>
    </source>
</evidence>
<evidence type="ECO:0000256" key="10">
    <source>
        <dbReference type="ARBA" id="ARBA00035120"/>
    </source>
</evidence>
<comment type="catalytic activity">
    <reaction evidence="11">
        <text>fluoride(in) = fluoride(out)</text>
        <dbReference type="Rhea" id="RHEA:76159"/>
        <dbReference type="ChEBI" id="CHEBI:17051"/>
    </reaction>
    <physiologicalReaction direction="left-to-right" evidence="11">
        <dbReference type="Rhea" id="RHEA:76160"/>
    </physiologicalReaction>
</comment>
<evidence type="ECO:0000256" key="12">
    <source>
        <dbReference type="ARBA" id="ARBA00049940"/>
    </source>
</evidence>
<dbReference type="GO" id="GO:0046872">
    <property type="term" value="F:metal ion binding"/>
    <property type="evidence" value="ECO:0007669"/>
    <property type="project" value="UniProtKB-KW"/>
</dbReference>
<accession>A0A1N6DXV7</accession>
<proteinExistence type="inferred from homology"/>
<evidence type="ECO:0000256" key="4">
    <source>
        <dbReference type="ARBA" id="ARBA00022692"/>
    </source>
</evidence>
<evidence type="ECO:0000256" key="7">
    <source>
        <dbReference type="ARBA" id="ARBA00023065"/>
    </source>
</evidence>
<evidence type="ECO:0000256" key="13">
    <source>
        <dbReference type="HAMAP-Rule" id="MF_00454"/>
    </source>
</evidence>
<reference evidence="15" key="1">
    <citation type="submission" date="2016-11" db="EMBL/GenBank/DDBJ databases">
        <authorList>
            <person name="Varghese N."/>
            <person name="Submissions S."/>
        </authorList>
    </citation>
    <scope>NUCLEOTIDE SEQUENCE [LARGE SCALE GENOMIC DNA]</scope>
    <source>
        <strain evidence="15">DSM 8595</strain>
    </source>
</reference>
<feature type="binding site" evidence="13">
    <location>
        <position position="76"/>
    </location>
    <ligand>
        <name>Na(+)</name>
        <dbReference type="ChEBI" id="CHEBI:29101"/>
        <note>structural</note>
    </ligand>
</feature>
<dbReference type="Proteomes" id="UP000184699">
    <property type="component" value="Unassembled WGS sequence"/>
</dbReference>
<keyword evidence="9 13" id="KW-0407">Ion channel</keyword>
<dbReference type="PANTHER" id="PTHR28259:SF16">
    <property type="entry name" value="FLUORIDE-SPECIFIC ION CHANNEL FLUC 2"/>
    <property type="match status" value="1"/>
</dbReference>
<comment type="function">
    <text evidence="12 13">Fluoride-specific ion channel. Important for reducing fluoride concentration in the cell, thus reducing its toxicity.</text>
</comment>
<comment type="subcellular location">
    <subcellularLocation>
        <location evidence="1 13">Cell membrane</location>
        <topology evidence="1 13">Multi-pass membrane protein</topology>
    </subcellularLocation>
</comment>
<comment type="similarity">
    <text evidence="10 13">Belongs to the fluoride channel Fluc/FEX (TC 1.A.43) family.</text>
</comment>
<gene>
    <name evidence="13" type="primary">fluC</name>
    <name evidence="13" type="synonym">crcB</name>
    <name evidence="14" type="ORF">SAMN05443544_0865</name>
</gene>
<feature type="transmembrane region" description="Helical" evidence="13">
    <location>
        <begin position="35"/>
        <end position="54"/>
    </location>
</feature>
<keyword evidence="4 13" id="KW-0812">Transmembrane</keyword>
<dbReference type="GO" id="GO:0140114">
    <property type="term" value="P:cellular detoxification of fluoride"/>
    <property type="evidence" value="ECO:0007669"/>
    <property type="project" value="UniProtKB-UniRule"/>
</dbReference>
<keyword evidence="3 13" id="KW-1003">Cell membrane</keyword>
<organism evidence="14 15">
    <name type="scientific">Agromyces cerinus subsp. cerinus</name>
    <dbReference type="NCBI Taxonomy" id="232089"/>
    <lineage>
        <taxon>Bacteria</taxon>
        <taxon>Bacillati</taxon>
        <taxon>Actinomycetota</taxon>
        <taxon>Actinomycetes</taxon>
        <taxon>Micrococcales</taxon>
        <taxon>Microbacteriaceae</taxon>
        <taxon>Agromyces</taxon>
    </lineage>
</organism>
<feature type="transmembrane region" description="Helical" evidence="13">
    <location>
        <begin position="6"/>
        <end position="23"/>
    </location>
</feature>
<dbReference type="InterPro" id="IPR003691">
    <property type="entry name" value="FluC"/>
</dbReference>
<evidence type="ECO:0000256" key="2">
    <source>
        <dbReference type="ARBA" id="ARBA00022448"/>
    </source>
</evidence>
<comment type="activity regulation">
    <text evidence="13">Na(+) is not transported, but it plays an essential structural role and its presence is essential for fluoride channel function.</text>
</comment>
<keyword evidence="6 13" id="KW-1133">Transmembrane helix</keyword>
<keyword evidence="13" id="KW-0915">Sodium</keyword>
<evidence type="ECO:0000256" key="1">
    <source>
        <dbReference type="ARBA" id="ARBA00004651"/>
    </source>
</evidence>
<dbReference type="RefSeq" id="WP_074259047.1">
    <property type="nucleotide sequence ID" value="NZ_FSRJ01000001.1"/>
</dbReference>
<evidence type="ECO:0000256" key="8">
    <source>
        <dbReference type="ARBA" id="ARBA00023136"/>
    </source>
</evidence>
<dbReference type="OrthoDB" id="5148600at2"/>
<dbReference type="STRING" id="232089.SAMN05443544_0865"/>
<feature type="transmembrane region" description="Helical" evidence="13">
    <location>
        <begin position="98"/>
        <end position="121"/>
    </location>
</feature>
<feature type="binding site" evidence="13">
    <location>
        <position position="79"/>
    </location>
    <ligand>
        <name>Na(+)</name>
        <dbReference type="ChEBI" id="CHEBI:29101"/>
        <note>structural</note>
    </ligand>
</feature>
<dbReference type="GO" id="GO:0005886">
    <property type="term" value="C:plasma membrane"/>
    <property type="evidence" value="ECO:0007669"/>
    <property type="project" value="UniProtKB-SubCell"/>
</dbReference>
<dbReference type="GO" id="GO:0062054">
    <property type="term" value="F:fluoride channel activity"/>
    <property type="evidence" value="ECO:0007669"/>
    <property type="project" value="UniProtKB-UniRule"/>
</dbReference>
<keyword evidence="5 13" id="KW-0479">Metal-binding</keyword>
<feature type="transmembrane region" description="Helical" evidence="13">
    <location>
        <begin position="66"/>
        <end position="86"/>
    </location>
</feature>
<evidence type="ECO:0000256" key="3">
    <source>
        <dbReference type="ARBA" id="ARBA00022475"/>
    </source>
</evidence>
<keyword evidence="7 13" id="KW-0406">Ion transport</keyword>
<evidence type="ECO:0000256" key="6">
    <source>
        <dbReference type="ARBA" id="ARBA00022989"/>
    </source>
</evidence>
<dbReference type="AlphaFoldDB" id="A0A1N6DXV7"/>
<evidence type="ECO:0000313" key="15">
    <source>
        <dbReference type="Proteomes" id="UP000184699"/>
    </source>
</evidence>
<dbReference type="HAMAP" id="MF_00454">
    <property type="entry name" value="FluC"/>
    <property type="match status" value="1"/>
</dbReference>
<dbReference type="Pfam" id="PF02537">
    <property type="entry name" value="CRCB"/>
    <property type="match status" value="1"/>
</dbReference>
<name>A0A1N6DXV7_9MICO</name>